<dbReference type="SUPFAM" id="SSF57850">
    <property type="entry name" value="RING/U-box"/>
    <property type="match status" value="1"/>
</dbReference>
<dbReference type="SMART" id="SM00184">
    <property type="entry name" value="RING"/>
    <property type="match status" value="1"/>
</dbReference>
<dbReference type="Pfam" id="PF13639">
    <property type="entry name" value="zf-RING_2"/>
    <property type="match status" value="1"/>
</dbReference>
<dbReference type="PROSITE" id="PS50089">
    <property type="entry name" value="ZF_RING_2"/>
    <property type="match status" value="1"/>
</dbReference>
<accession>A0A6C0DYL6</accession>
<dbReference type="CDD" id="cd16448">
    <property type="entry name" value="RING-H2"/>
    <property type="match status" value="1"/>
</dbReference>
<evidence type="ECO:0000259" key="1">
    <source>
        <dbReference type="PROSITE" id="PS50089"/>
    </source>
</evidence>
<protein>
    <recommendedName>
        <fullName evidence="1">RING-type domain-containing protein</fullName>
    </recommendedName>
</protein>
<dbReference type="EMBL" id="MN739695">
    <property type="protein sequence ID" value="QHT21552.1"/>
    <property type="molecule type" value="Genomic_DNA"/>
</dbReference>
<dbReference type="Gene3D" id="3.30.40.10">
    <property type="entry name" value="Zinc/RING finger domain, C3HC4 (zinc finger)"/>
    <property type="match status" value="1"/>
</dbReference>
<dbReference type="InterPro" id="IPR013083">
    <property type="entry name" value="Znf_RING/FYVE/PHD"/>
</dbReference>
<evidence type="ECO:0000313" key="2">
    <source>
        <dbReference type="EMBL" id="QHT21552.1"/>
    </source>
</evidence>
<proteinExistence type="predicted"/>
<organism evidence="2">
    <name type="scientific">viral metagenome</name>
    <dbReference type="NCBI Taxonomy" id="1070528"/>
    <lineage>
        <taxon>unclassified sequences</taxon>
        <taxon>metagenomes</taxon>
        <taxon>organismal metagenomes</taxon>
    </lineage>
</organism>
<dbReference type="AlphaFoldDB" id="A0A6C0DYL6"/>
<sequence>MTLNTCSICINDENDTELINTPCSHLFHLECLKNLTRPKCPLCNKDIKLFMIENGVSKKIIAERISADNLRINYDTLKVENYWKKHDVMMLFLMSSLAKQINKDKWLEVYSNIIYDIIGNVGRSFLTYSNANYDADCQGLFLVHIDVSTFLQIILDNYSSGIIQWRDMSEFKMYPKFVSKANMLYKQVKKDYENSFGVMIAFEDDSTNKLYMTTKVLTVEKGKKMLTNISLIRSVCECDNIRVAQGEKIQVEKDWINKLNYEEVYDDEPTIMERTYNYKYFSDFITENIVFKDKDLKYISIDIIYPDNPEIMSYKIKRNTTFATIYTNTDTKKKETLKYISTKIAKYCKENKYEKYSVMIDEVMENHLNEEIKIRKQYVVEMKEKYIVVGKVKSFYLAEMINVDENGKKVLSDDTIIVF</sequence>
<reference evidence="2" key="1">
    <citation type="journal article" date="2020" name="Nature">
        <title>Giant virus diversity and host interactions through global metagenomics.</title>
        <authorList>
            <person name="Schulz F."/>
            <person name="Roux S."/>
            <person name="Paez-Espino D."/>
            <person name="Jungbluth S."/>
            <person name="Walsh D.A."/>
            <person name="Denef V.J."/>
            <person name="McMahon K.D."/>
            <person name="Konstantinidis K.T."/>
            <person name="Eloe-Fadrosh E.A."/>
            <person name="Kyrpides N.C."/>
            <person name="Woyke T."/>
        </authorList>
    </citation>
    <scope>NUCLEOTIDE SEQUENCE</scope>
    <source>
        <strain evidence="2">GVMAG-M-3300023179-103</strain>
    </source>
</reference>
<name>A0A6C0DYL6_9ZZZZ</name>
<feature type="domain" description="RING-type" evidence="1">
    <location>
        <begin position="6"/>
        <end position="44"/>
    </location>
</feature>
<dbReference type="InterPro" id="IPR001841">
    <property type="entry name" value="Znf_RING"/>
</dbReference>